<name>A0AAD0L600_PSEPU</name>
<dbReference type="AlphaFoldDB" id="A0AAD0L600"/>
<sequence length="646" mass="72650">MQPEHYDFADTVFLPVTLEVCQGLLEDASGLEGLSDPELAAVLVIQNLSQAREQVLDPAAAEKVLARLLQWSVRGPHAPGVGLGSEARRLFDARKLYFGLEVIKGSRLQLLGAEEVAQREYLLADGTWDMRFRSLRHPRHNPFSQQAITGFNKERWLTREQDKLLRVLRANPDEDLHVQGYAGIGKSYLLGALIDCLPRGRVLALARTPGKLDALRRRIGKGSKAGKTFAEFAQALLSVPGRPAARASARLPGKRAVAETLNILGFRQYDGEKTLDICLELLKNYCESRDHSLTVRHLPHFAQALSRLDSQVLLEYASRLWTYLQDNPAWDRQTGFPTLLLLKRASLSGHSVPSRYSHVIVDESQDMPGPLMQIIERGRQVLITLGDEYQRADGPGLRRARQVRQRDIAFSVRCGPKVERLINPLIGVHSQKSKLAFEGAGSVDVGIEHYPLDFVPPQGCVVLTASPWDSMKWAMQLADNQCRVGFSDNVGMQRFMSSAVQLFRADLYGAGSDGQDTHAYFAHALNWRQVHEDNRFDESFLWVEARLQDGFRIAELNALSARFSNEPDSLLLMPAQEAGGQEFDHVLLTQELMALNPFKDAYAFDNRVCAVYIALSRARRHLYLPYDVDEWVAYHKGQKFRESHGY</sequence>
<reference evidence="1 2" key="1">
    <citation type="submission" date="2018-06" db="EMBL/GenBank/DDBJ databases">
        <title>The genome of Pseudomonas putida NX-1, a lignin degrader.</title>
        <authorList>
            <person name="Xu Z."/>
        </authorList>
    </citation>
    <scope>NUCLEOTIDE SEQUENCE [LARGE SCALE GENOMIC DNA]</scope>
    <source>
        <strain evidence="1 2">NX-1</strain>
    </source>
</reference>
<dbReference type="SUPFAM" id="SSF52540">
    <property type="entry name" value="P-loop containing nucleoside triphosphate hydrolases"/>
    <property type="match status" value="1"/>
</dbReference>
<organism evidence="1 2">
    <name type="scientific">Pseudomonas putida</name>
    <name type="common">Arthrobacter siderocapsulatus</name>
    <dbReference type="NCBI Taxonomy" id="303"/>
    <lineage>
        <taxon>Bacteria</taxon>
        <taxon>Pseudomonadati</taxon>
        <taxon>Pseudomonadota</taxon>
        <taxon>Gammaproteobacteria</taxon>
        <taxon>Pseudomonadales</taxon>
        <taxon>Pseudomonadaceae</taxon>
        <taxon>Pseudomonas</taxon>
    </lineage>
</organism>
<dbReference type="Gene3D" id="3.40.50.300">
    <property type="entry name" value="P-loop containing nucleotide triphosphate hydrolases"/>
    <property type="match status" value="1"/>
</dbReference>
<dbReference type="EMBL" id="CP030750">
    <property type="protein sequence ID" value="AXA24194.1"/>
    <property type="molecule type" value="Genomic_DNA"/>
</dbReference>
<dbReference type="RefSeq" id="WP_112897787.1">
    <property type="nucleotide sequence ID" value="NZ_CP030750.1"/>
</dbReference>
<proteinExistence type="predicted"/>
<dbReference type="InterPro" id="IPR027417">
    <property type="entry name" value="P-loop_NTPase"/>
</dbReference>
<gene>
    <name evidence="1" type="ORF">C1S65_08750</name>
</gene>
<evidence type="ECO:0000313" key="1">
    <source>
        <dbReference type="EMBL" id="AXA24194.1"/>
    </source>
</evidence>
<accession>A0AAD0L600</accession>
<dbReference type="Proteomes" id="UP000251617">
    <property type="component" value="Chromosome"/>
</dbReference>
<protein>
    <submittedName>
        <fullName evidence="1">Uncharacterized protein</fullName>
    </submittedName>
</protein>
<evidence type="ECO:0000313" key="2">
    <source>
        <dbReference type="Proteomes" id="UP000251617"/>
    </source>
</evidence>